<dbReference type="GO" id="GO:0004519">
    <property type="term" value="F:endonuclease activity"/>
    <property type="evidence" value="ECO:0007669"/>
    <property type="project" value="InterPro"/>
</dbReference>
<dbReference type="EMBL" id="DAAUQX010000031">
    <property type="protein sequence ID" value="HAF2129173.1"/>
    <property type="molecule type" value="Genomic_DNA"/>
</dbReference>
<protein>
    <submittedName>
        <fullName evidence="2">EndoU domain-containing protein</fullName>
    </submittedName>
</protein>
<accession>A0A743P4D2</accession>
<gene>
    <name evidence="2" type="ORF">G9F27_003373</name>
</gene>
<proteinExistence type="predicted"/>
<comment type="caution">
    <text evidence="2">The sequence shown here is derived from an EMBL/GenBank/DDBJ whole genome shotgun (WGS) entry which is preliminary data.</text>
</comment>
<reference evidence="2" key="2">
    <citation type="submission" date="2020-02" db="EMBL/GenBank/DDBJ databases">
        <authorList>
            <consortium name="NCBI Pathogen Detection Project"/>
        </authorList>
    </citation>
    <scope>NUCLEOTIDE SEQUENCE</scope>
    <source>
        <strain evidence="2">MA.CK_00/00001968</strain>
    </source>
</reference>
<evidence type="ECO:0000259" key="1">
    <source>
        <dbReference type="Pfam" id="PF14436"/>
    </source>
</evidence>
<feature type="domain" description="Bacterial EndoU nuclease" evidence="1">
    <location>
        <begin position="46"/>
        <end position="153"/>
    </location>
</feature>
<name>A0A743P4D2_SALER</name>
<dbReference type="Pfam" id="PF14436">
    <property type="entry name" value="EndoU_bacteria"/>
    <property type="match status" value="1"/>
</dbReference>
<organism evidence="2">
    <name type="scientific">Salmonella enterica</name>
    <name type="common">Salmonella choleraesuis</name>
    <dbReference type="NCBI Taxonomy" id="28901"/>
    <lineage>
        <taxon>Bacteria</taxon>
        <taxon>Pseudomonadati</taxon>
        <taxon>Pseudomonadota</taxon>
        <taxon>Gammaproteobacteria</taxon>
        <taxon>Enterobacterales</taxon>
        <taxon>Enterobacteriaceae</taxon>
        <taxon>Salmonella</taxon>
    </lineage>
</organism>
<dbReference type="AlphaFoldDB" id="A0A743P4D2"/>
<sequence>MKAPALSRREFLSGLYHNQTDNMCFWSTATCAGTPKEVKTYKNGKKVGFGGHYLRDPNVRVESWTGTPDANGVSKGYISIRDPSTGQWIKKQGEKTFSPEYWSKRQIAQEIESAFKNSTNIPNTERWTGYSDSGVKIEGYYGKPDGSGVTAWPVFDSRNTNAK</sequence>
<reference evidence="2" key="1">
    <citation type="journal article" date="2018" name="Genome Biol.">
        <title>SKESA: strategic k-mer extension for scrupulous assemblies.</title>
        <authorList>
            <person name="Souvorov A."/>
            <person name="Agarwala R."/>
            <person name="Lipman D.J."/>
        </authorList>
    </citation>
    <scope>NUCLEOTIDE SEQUENCE</scope>
    <source>
        <strain evidence="2">MA.CK_00/00001968</strain>
    </source>
</reference>
<dbReference type="InterPro" id="IPR029501">
    <property type="entry name" value="EndoU_bac"/>
</dbReference>
<evidence type="ECO:0000313" key="2">
    <source>
        <dbReference type="EMBL" id="HAF2129173.1"/>
    </source>
</evidence>